<evidence type="ECO:0000259" key="4">
    <source>
        <dbReference type="Pfam" id="PF12804"/>
    </source>
</evidence>
<keyword evidence="5" id="KW-0489">Methyltransferase</keyword>
<feature type="domain" description="MobA-like NTP transferase" evidence="4">
    <location>
        <begin position="3"/>
        <end position="114"/>
    </location>
</feature>
<dbReference type="GO" id="GO:0008757">
    <property type="term" value="F:S-adenosylmethionine-dependent methyltransferase activity"/>
    <property type="evidence" value="ECO:0007669"/>
    <property type="project" value="InterPro"/>
</dbReference>
<dbReference type="Proteomes" id="UP000184310">
    <property type="component" value="Unassembled WGS sequence"/>
</dbReference>
<evidence type="ECO:0000313" key="6">
    <source>
        <dbReference type="Proteomes" id="UP000184310"/>
    </source>
</evidence>
<dbReference type="GO" id="GO:0016779">
    <property type="term" value="F:nucleotidyltransferase activity"/>
    <property type="evidence" value="ECO:0007669"/>
    <property type="project" value="UniProtKB-KW"/>
</dbReference>
<accession>A0A1M6AX06</accession>
<dbReference type="PANTHER" id="PTHR43584:SF8">
    <property type="entry name" value="N-ACETYLMURAMATE ALPHA-1-PHOSPHATE URIDYLYLTRANSFERASE"/>
    <property type="match status" value="1"/>
</dbReference>
<dbReference type="STRING" id="1121302.SAMN02745163_00200"/>
<dbReference type="SUPFAM" id="SSF53448">
    <property type="entry name" value="Nucleotide-diphospho-sugar transferases"/>
    <property type="match status" value="1"/>
</dbReference>
<name>A0A1M6AX06_9CLOT</name>
<organism evidence="5 6">
    <name type="scientific">Clostridium cavendishii DSM 21758</name>
    <dbReference type="NCBI Taxonomy" id="1121302"/>
    <lineage>
        <taxon>Bacteria</taxon>
        <taxon>Bacillati</taxon>
        <taxon>Bacillota</taxon>
        <taxon>Clostridia</taxon>
        <taxon>Eubacteriales</taxon>
        <taxon>Clostridiaceae</taxon>
        <taxon>Clostridium</taxon>
    </lineage>
</organism>
<dbReference type="Gene3D" id="3.90.550.10">
    <property type="entry name" value="Spore Coat Polysaccharide Biosynthesis Protein SpsA, Chain A"/>
    <property type="match status" value="1"/>
</dbReference>
<dbReference type="Pfam" id="PF08241">
    <property type="entry name" value="Methyltransf_11"/>
    <property type="match status" value="1"/>
</dbReference>
<feature type="domain" description="Methyltransferase type 11" evidence="3">
    <location>
        <begin position="296"/>
        <end position="389"/>
    </location>
</feature>
<dbReference type="InterPro" id="IPR025877">
    <property type="entry name" value="MobA-like_NTP_Trfase"/>
</dbReference>
<dbReference type="InterPro" id="IPR029063">
    <property type="entry name" value="SAM-dependent_MTases_sf"/>
</dbReference>
<keyword evidence="6" id="KW-1185">Reference proteome</keyword>
<dbReference type="CDD" id="cd02523">
    <property type="entry name" value="PC_cytidylyltransferase"/>
    <property type="match status" value="1"/>
</dbReference>
<dbReference type="RefSeq" id="WP_072984378.1">
    <property type="nucleotide sequence ID" value="NZ_FQZB01000003.1"/>
</dbReference>
<dbReference type="CDD" id="cd02440">
    <property type="entry name" value="AdoMet_MTases"/>
    <property type="match status" value="1"/>
</dbReference>
<evidence type="ECO:0000313" key="5">
    <source>
        <dbReference type="EMBL" id="SHI41005.1"/>
    </source>
</evidence>
<evidence type="ECO:0000259" key="3">
    <source>
        <dbReference type="Pfam" id="PF08241"/>
    </source>
</evidence>
<evidence type="ECO:0000256" key="1">
    <source>
        <dbReference type="ARBA" id="ARBA00022679"/>
    </source>
</evidence>
<gene>
    <name evidence="5" type="ORF">SAMN02745163_00200</name>
</gene>
<keyword evidence="1" id="KW-0808">Transferase</keyword>
<dbReference type="PANTHER" id="PTHR43584">
    <property type="entry name" value="NUCLEOTIDYL TRANSFERASE"/>
    <property type="match status" value="1"/>
</dbReference>
<dbReference type="AlphaFoldDB" id="A0A1M6AX06"/>
<proteinExistence type="predicted"/>
<dbReference type="GO" id="GO:0032259">
    <property type="term" value="P:methylation"/>
    <property type="evidence" value="ECO:0007669"/>
    <property type="project" value="UniProtKB-KW"/>
</dbReference>
<dbReference type="Gene3D" id="3.40.50.150">
    <property type="entry name" value="Vaccinia Virus protein VP39"/>
    <property type="match status" value="1"/>
</dbReference>
<dbReference type="OrthoDB" id="9772751at2"/>
<keyword evidence="5" id="KW-0830">Ubiquinone</keyword>
<dbReference type="Pfam" id="PF12804">
    <property type="entry name" value="NTP_transf_3"/>
    <property type="match status" value="1"/>
</dbReference>
<dbReference type="InterPro" id="IPR013216">
    <property type="entry name" value="Methyltransf_11"/>
</dbReference>
<dbReference type="SUPFAM" id="SSF53335">
    <property type="entry name" value="S-adenosyl-L-methionine-dependent methyltransferases"/>
    <property type="match status" value="1"/>
</dbReference>
<reference evidence="5 6" key="1">
    <citation type="submission" date="2016-11" db="EMBL/GenBank/DDBJ databases">
        <authorList>
            <person name="Jaros S."/>
            <person name="Januszkiewicz K."/>
            <person name="Wedrychowicz H."/>
        </authorList>
    </citation>
    <scope>NUCLEOTIDE SEQUENCE [LARGE SCALE GENOMIC DNA]</scope>
    <source>
        <strain evidence="5 6">DSM 21758</strain>
    </source>
</reference>
<dbReference type="InterPro" id="IPR050065">
    <property type="entry name" value="GlmU-like"/>
</dbReference>
<protein>
    <submittedName>
        <fullName evidence="5">Methylase involved in ubiquinone/menaquinone biosynthesis</fullName>
    </submittedName>
</protein>
<sequence>MKAILLNAGKSSDLTWITADKPKCLMEIEDNSLLEIQINTLYKCGIDDITVVRGYKKEKINIPGIKYYDNDNYAETNVLYSLFCARNELNDEVLIIYGDILFEEDTIRRILDSKKDISIGVMTNWKENLSHRAALDYNDLEMLTFDAENRVNRIGKNLDSNNENIGLFIGIIKCSNNGIEILKKNYDRIKSANEGKLYLKNIDIEKAWATDLLDEMAEFGVPLHCVIIERGWLEINCEEDYERALSDTKFIRRLVKIKTDWATRSETYNNIAWVNRDETLNEMVNFAGDLENKKALDIGTGTGKVLKTLKDKYPNGNYYGIDISKEMMGKIDPSLGFNLSVSKIENLASFEDNFFDIVTARMVLHHSEDLEKALKEVYRVLKPGGKFIVCEGNPPDRHSVAFYEEMFKYKEDRHTFLLDDITNLMVNAKFKDITSKTIVLNNMSLNNWLSNAGVPFRNVDIIRKLHFNADMLVKKAYDMQMVQDDIIMNWKFSVVAGVK</sequence>
<keyword evidence="2" id="KW-0548">Nucleotidyltransferase</keyword>
<dbReference type="EMBL" id="FQZB01000003">
    <property type="protein sequence ID" value="SHI41005.1"/>
    <property type="molecule type" value="Genomic_DNA"/>
</dbReference>
<dbReference type="InterPro" id="IPR029044">
    <property type="entry name" value="Nucleotide-diphossugar_trans"/>
</dbReference>
<evidence type="ECO:0000256" key="2">
    <source>
        <dbReference type="ARBA" id="ARBA00022695"/>
    </source>
</evidence>